<comment type="function">
    <text evidence="11">A protein kinase that phosphorylates Ser and Thr residues. Probably acts to suppress the effects of stress linked to accumulation of reactive oxygen species. Probably involved in the extracytoplasmic stress response.</text>
</comment>
<dbReference type="InterPro" id="IPR032882">
    <property type="entry name" value="SrkA/RdoA"/>
</dbReference>
<evidence type="ECO:0000256" key="11">
    <source>
        <dbReference type="HAMAP-Rule" id="MF_01497"/>
    </source>
</evidence>
<evidence type="ECO:0000256" key="1">
    <source>
        <dbReference type="ARBA" id="ARBA00022490"/>
    </source>
</evidence>
<dbReference type="Proteomes" id="UP000690515">
    <property type="component" value="Unassembled WGS sequence"/>
</dbReference>
<keyword evidence="5 11" id="KW-0479">Metal-binding</keyword>
<dbReference type="SUPFAM" id="SSF56112">
    <property type="entry name" value="Protein kinase-like (PK-like)"/>
    <property type="match status" value="1"/>
</dbReference>
<dbReference type="PANTHER" id="PTHR39573">
    <property type="entry name" value="STRESS RESPONSE KINASE A"/>
    <property type="match status" value="1"/>
</dbReference>
<dbReference type="Pfam" id="PF01636">
    <property type="entry name" value="APH"/>
    <property type="match status" value="1"/>
</dbReference>
<keyword evidence="1 11" id="KW-0963">Cytoplasm</keyword>
<comment type="subunit">
    <text evidence="11">Monomer.</text>
</comment>
<reference evidence="13 14" key="1">
    <citation type="submission" date="2021-04" db="EMBL/GenBank/DDBJ databases">
        <authorList>
            <person name="Pira H."/>
            <person name="Risdian C."/>
            <person name="Wink J."/>
        </authorList>
    </citation>
    <scope>NUCLEOTIDE SEQUENCE [LARGE SCALE GENOMIC DNA]</scope>
    <source>
        <strain evidence="13 14">WH53</strain>
    </source>
</reference>
<dbReference type="HAMAP" id="MF_01497">
    <property type="entry name" value="SrkA_kinase"/>
    <property type="match status" value="1"/>
</dbReference>
<feature type="domain" description="Aminoglycoside phosphotransferase" evidence="12">
    <location>
        <begin position="42"/>
        <end position="274"/>
    </location>
</feature>
<comment type="subcellular location">
    <subcellularLocation>
        <location evidence="11">Cytoplasm</location>
    </subcellularLocation>
</comment>
<feature type="binding site" evidence="11">
    <location>
        <position position="215"/>
    </location>
    <ligand>
        <name>Mg(2+)</name>
        <dbReference type="ChEBI" id="CHEBI:18420"/>
    </ligand>
</feature>
<sequence>MHNETQDIATSSHPYNTLTPDCVLDAVESLGFLCDGRIFPLNSYENRVYQVGIDEQTPVIVKFYRPERWSTAQIIEEHQFLFELKELEIPVVCPWQNTQGQSLHTFNHFSFAVFPRQGGHAPELDNMDNLVILGRMLGRIHQVGRIKPFAHRPNIDIASFGQASYQYLLNSDLLPYELKIAYETLGRDLLETLEKQWPKQGIEIQRIHGDCHPGNILWRDDLPHFVDFDDCRAGPCIQDLWMLLSGDRHQQIKQIDEILSGYEEFSSFNLAELRMIEPLRTLRIMHYSAWLARRWTDPAFPKAFPWFNTARYWSEHILELREQLAALQEPPLVLYS</sequence>
<feature type="binding site" evidence="11">
    <location>
        <position position="227"/>
    </location>
    <ligand>
        <name>Mg(2+)</name>
        <dbReference type="ChEBI" id="CHEBI:18420"/>
    </ligand>
</feature>
<name>A0ABS5ZD48_9GAMM</name>
<keyword evidence="6 11" id="KW-0547">Nucleotide-binding</keyword>
<dbReference type="InterPro" id="IPR002575">
    <property type="entry name" value="Aminoglycoside_PTrfase"/>
</dbReference>
<dbReference type="Gene3D" id="3.30.200.70">
    <property type="match status" value="1"/>
</dbReference>
<evidence type="ECO:0000256" key="9">
    <source>
        <dbReference type="ARBA" id="ARBA00022842"/>
    </source>
</evidence>
<gene>
    <name evidence="11" type="primary">srkA</name>
    <name evidence="13" type="ORF">KCG35_13015</name>
</gene>
<keyword evidence="10 11" id="KW-0346">Stress response</keyword>
<dbReference type="PANTHER" id="PTHR39573:SF1">
    <property type="entry name" value="STRESS RESPONSE KINASE A"/>
    <property type="match status" value="1"/>
</dbReference>
<evidence type="ECO:0000313" key="14">
    <source>
        <dbReference type="Proteomes" id="UP000690515"/>
    </source>
</evidence>
<evidence type="ECO:0000256" key="7">
    <source>
        <dbReference type="ARBA" id="ARBA00022777"/>
    </source>
</evidence>
<dbReference type="NCBIfam" id="NF008738">
    <property type="entry name" value="PRK11768.1"/>
    <property type="match status" value="1"/>
</dbReference>
<evidence type="ECO:0000256" key="8">
    <source>
        <dbReference type="ARBA" id="ARBA00022840"/>
    </source>
</evidence>
<keyword evidence="3 11" id="KW-0597">Phosphoprotein</keyword>
<evidence type="ECO:0000256" key="6">
    <source>
        <dbReference type="ARBA" id="ARBA00022741"/>
    </source>
</evidence>
<evidence type="ECO:0000256" key="10">
    <source>
        <dbReference type="ARBA" id="ARBA00023016"/>
    </source>
</evidence>
<feature type="active site" evidence="11">
    <location>
        <position position="227"/>
    </location>
</feature>
<organism evidence="13 14">
    <name type="scientific">Zooshikella harenae</name>
    <dbReference type="NCBI Taxonomy" id="2827238"/>
    <lineage>
        <taxon>Bacteria</taxon>
        <taxon>Pseudomonadati</taxon>
        <taxon>Pseudomonadota</taxon>
        <taxon>Gammaproteobacteria</taxon>
        <taxon>Oceanospirillales</taxon>
        <taxon>Zooshikellaceae</taxon>
        <taxon>Zooshikella</taxon>
    </lineage>
</organism>
<keyword evidence="9 11" id="KW-0460">Magnesium</keyword>
<evidence type="ECO:0000256" key="4">
    <source>
        <dbReference type="ARBA" id="ARBA00022679"/>
    </source>
</evidence>
<dbReference type="RefSeq" id="WP_215820139.1">
    <property type="nucleotide sequence ID" value="NZ_JAGSOY010000028.1"/>
</dbReference>
<keyword evidence="2 11" id="KW-0723">Serine/threonine-protein kinase</keyword>
<accession>A0ABS5ZD48</accession>
<dbReference type="EC" id="2.7.11.1" evidence="11"/>
<feature type="site" description="ATP" evidence="11">
    <location>
        <position position="43"/>
    </location>
</feature>
<evidence type="ECO:0000256" key="3">
    <source>
        <dbReference type="ARBA" id="ARBA00022553"/>
    </source>
</evidence>
<dbReference type="Gene3D" id="1.20.1270.170">
    <property type="match status" value="1"/>
</dbReference>
<comment type="cofactor">
    <cofactor evidence="11">
        <name>Mg(2+)</name>
        <dbReference type="ChEBI" id="CHEBI:18420"/>
    </cofactor>
</comment>
<comment type="similarity">
    <text evidence="11">Belongs to the SrkA/RdoA protein kinase family.</text>
</comment>
<evidence type="ECO:0000256" key="2">
    <source>
        <dbReference type="ARBA" id="ARBA00022527"/>
    </source>
</evidence>
<comment type="caution">
    <text evidence="13">The sequence shown here is derived from an EMBL/GenBank/DDBJ whole genome shotgun (WGS) entry which is preliminary data.</text>
</comment>
<evidence type="ECO:0000259" key="12">
    <source>
        <dbReference type="Pfam" id="PF01636"/>
    </source>
</evidence>
<keyword evidence="14" id="KW-1185">Reference proteome</keyword>
<evidence type="ECO:0000313" key="13">
    <source>
        <dbReference type="EMBL" id="MBU2711984.1"/>
    </source>
</evidence>
<dbReference type="Gene3D" id="1.10.510.10">
    <property type="entry name" value="Transferase(Phosphotransferase) domain 1"/>
    <property type="match status" value="1"/>
</dbReference>
<proteinExistence type="inferred from homology"/>
<keyword evidence="7 11" id="KW-0418">Kinase</keyword>
<comment type="catalytic activity">
    <reaction evidence="11">
        <text>L-threonyl-[protein] + ATP = O-phospho-L-threonyl-[protein] + ADP + H(+)</text>
        <dbReference type="Rhea" id="RHEA:46608"/>
        <dbReference type="Rhea" id="RHEA-COMP:11060"/>
        <dbReference type="Rhea" id="RHEA-COMP:11605"/>
        <dbReference type="ChEBI" id="CHEBI:15378"/>
        <dbReference type="ChEBI" id="CHEBI:30013"/>
        <dbReference type="ChEBI" id="CHEBI:30616"/>
        <dbReference type="ChEBI" id="CHEBI:61977"/>
        <dbReference type="ChEBI" id="CHEBI:456216"/>
        <dbReference type="EC" id="2.7.11.1"/>
    </reaction>
</comment>
<keyword evidence="8 11" id="KW-0067">ATP-binding</keyword>
<dbReference type="GO" id="GO:0004674">
    <property type="term" value="F:protein serine/threonine kinase activity"/>
    <property type="evidence" value="ECO:0007669"/>
    <property type="project" value="UniProtKB-KW"/>
</dbReference>
<evidence type="ECO:0000256" key="5">
    <source>
        <dbReference type="ARBA" id="ARBA00022723"/>
    </source>
</evidence>
<comment type="catalytic activity">
    <reaction evidence="11">
        <text>L-seryl-[protein] + ATP = O-phospho-L-seryl-[protein] + ADP + H(+)</text>
        <dbReference type="Rhea" id="RHEA:17989"/>
        <dbReference type="Rhea" id="RHEA-COMP:9863"/>
        <dbReference type="Rhea" id="RHEA-COMP:11604"/>
        <dbReference type="ChEBI" id="CHEBI:15378"/>
        <dbReference type="ChEBI" id="CHEBI:29999"/>
        <dbReference type="ChEBI" id="CHEBI:30616"/>
        <dbReference type="ChEBI" id="CHEBI:83421"/>
        <dbReference type="ChEBI" id="CHEBI:456216"/>
        <dbReference type="EC" id="2.7.11.1"/>
    </reaction>
</comment>
<dbReference type="EMBL" id="JAGSOY010000028">
    <property type="protein sequence ID" value="MBU2711984.1"/>
    <property type="molecule type" value="Genomic_DNA"/>
</dbReference>
<keyword evidence="4 11" id="KW-0808">Transferase</keyword>
<protein>
    <recommendedName>
        <fullName evidence="11">Stress response kinase A</fullName>
        <ecNumber evidence="11">2.7.11.1</ecNumber>
    </recommendedName>
    <alternativeName>
        <fullName evidence="11">Serine/threonine-protein kinase SrkA</fullName>
    </alternativeName>
</protein>
<feature type="active site" description="Proton acceptor" evidence="11">
    <location>
        <position position="210"/>
    </location>
</feature>
<dbReference type="InterPro" id="IPR011009">
    <property type="entry name" value="Kinase-like_dom_sf"/>
</dbReference>